<proteinExistence type="predicted"/>
<dbReference type="CDD" id="cd12797">
    <property type="entry name" value="M23_peptidase"/>
    <property type="match status" value="1"/>
</dbReference>
<evidence type="ECO:0000256" key="5">
    <source>
        <dbReference type="ARBA" id="ARBA00022833"/>
    </source>
</evidence>
<keyword evidence="4 11" id="KW-0378">Hydrolase</keyword>
<gene>
    <name evidence="11" type="ORF">ACFSOX_04155</name>
</gene>
<feature type="transmembrane region" description="Helical" evidence="8">
    <location>
        <begin position="64"/>
        <end position="89"/>
    </location>
</feature>
<name>A0ABW5AGU8_9BRAD</name>
<dbReference type="InterPro" id="IPR045974">
    <property type="entry name" value="DUF5930"/>
</dbReference>
<comment type="cofactor">
    <cofactor evidence="1">
        <name>Zn(2+)</name>
        <dbReference type="ChEBI" id="CHEBI:29105"/>
    </cofactor>
</comment>
<evidence type="ECO:0000256" key="2">
    <source>
        <dbReference type="ARBA" id="ARBA00022670"/>
    </source>
</evidence>
<dbReference type="EC" id="3.4.24.-" evidence="11"/>
<keyword evidence="8" id="KW-0472">Membrane</keyword>
<keyword evidence="12" id="KW-1185">Reference proteome</keyword>
<keyword evidence="3" id="KW-0479">Metal-binding</keyword>
<dbReference type="Pfam" id="PF01551">
    <property type="entry name" value="Peptidase_M23"/>
    <property type="match status" value="1"/>
</dbReference>
<dbReference type="InterPro" id="IPR016047">
    <property type="entry name" value="M23ase_b-sheet_dom"/>
</dbReference>
<keyword evidence="8" id="KW-1133">Transmembrane helix</keyword>
<protein>
    <submittedName>
        <fullName evidence="11">M23 family metallopeptidase</fullName>
        <ecNumber evidence="11">3.4.24.-</ecNumber>
    </submittedName>
</protein>
<dbReference type="SUPFAM" id="SSF51261">
    <property type="entry name" value="Duplicated hybrid motif"/>
    <property type="match status" value="1"/>
</dbReference>
<dbReference type="GO" id="GO:0016787">
    <property type="term" value="F:hydrolase activity"/>
    <property type="evidence" value="ECO:0007669"/>
    <property type="project" value="UniProtKB-KW"/>
</dbReference>
<reference evidence="12" key="1">
    <citation type="journal article" date="2019" name="Int. J. Syst. Evol. Microbiol.">
        <title>The Global Catalogue of Microorganisms (GCM) 10K type strain sequencing project: providing services to taxonomists for standard genome sequencing and annotation.</title>
        <authorList>
            <consortium name="The Broad Institute Genomics Platform"/>
            <consortium name="The Broad Institute Genome Sequencing Center for Infectious Disease"/>
            <person name="Wu L."/>
            <person name="Ma J."/>
        </authorList>
    </citation>
    <scope>NUCLEOTIDE SEQUENCE [LARGE SCALE GENOMIC DNA]</scope>
    <source>
        <strain evidence="12">CGMCC 1.6774</strain>
    </source>
</reference>
<dbReference type="PANTHER" id="PTHR21666">
    <property type="entry name" value="PEPTIDASE-RELATED"/>
    <property type="match status" value="1"/>
</dbReference>
<evidence type="ECO:0000256" key="6">
    <source>
        <dbReference type="ARBA" id="ARBA00023049"/>
    </source>
</evidence>
<evidence type="ECO:0000256" key="8">
    <source>
        <dbReference type="SAM" id="Phobius"/>
    </source>
</evidence>
<dbReference type="Pfam" id="PF19353">
    <property type="entry name" value="DUF5930"/>
    <property type="match status" value="1"/>
</dbReference>
<feature type="domain" description="M23ase beta-sheet core" evidence="9">
    <location>
        <begin position="355"/>
        <end position="449"/>
    </location>
</feature>
<keyword evidence="2" id="KW-0645">Protease</keyword>
<dbReference type="Gene3D" id="2.70.70.10">
    <property type="entry name" value="Glucose Permease (Domain IIA)"/>
    <property type="match status" value="1"/>
</dbReference>
<evidence type="ECO:0000256" key="4">
    <source>
        <dbReference type="ARBA" id="ARBA00022801"/>
    </source>
</evidence>
<keyword evidence="8" id="KW-0812">Transmembrane</keyword>
<evidence type="ECO:0000313" key="12">
    <source>
        <dbReference type="Proteomes" id="UP001597314"/>
    </source>
</evidence>
<evidence type="ECO:0000256" key="1">
    <source>
        <dbReference type="ARBA" id="ARBA00001947"/>
    </source>
</evidence>
<sequence length="462" mass="49832">MAPPARPHQHQAPHQAVHQNPAPRPAPRAAAPPRSGRPARAEAAPKRQPFTFGYGRRQVRLGPVAFWTVVGTLTIMAGWSVVTATYFAFHDDVVARMVARQAEIEAAYEDRIAEMRSQVDRVTTRQLLDQEQFEQKLEQVIRRQSVLESRAGALGGIGNAGAAAGADVTGAIRAPGRNLPAEPATPKASPISDTVIFKTPPDRQARLESRQPPTTLAAATSRNVLPGIEGKIARLHGALDRLEGRQTASLASLEETYETKAKRIRGVLADLGLERAVPGGRAERDVGGPFVPYRLASVQPVFERQVQRVRLAREQAERLTRTLATIPIRKPVAGDVDFSSTFGVRLDPFLGRPAMHTGLDFRGAVGEPIRATANGTVTTAGWGGGYGKMVEIEHGNGLATRYGHMSEILVRQGQSVKIGQVIGRIGSTGRSTGPHLHYETRVSGEAVDPQKFLRAGLRIGAL</sequence>
<evidence type="ECO:0000259" key="9">
    <source>
        <dbReference type="Pfam" id="PF01551"/>
    </source>
</evidence>
<dbReference type="InterPro" id="IPR050570">
    <property type="entry name" value="Cell_wall_metabolism_enzyme"/>
</dbReference>
<keyword evidence="5" id="KW-0862">Zinc</keyword>
<evidence type="ECO:0000256" key="3">
    <source>
        <dbReference type="ARBA" id="ARBA00022723"/>
    </source>
</evidence>
<feature type="region of interest" description="Disordered" evidence="7">
    <location>
        <begin position="1"/>
        <end position="49"/>
    </location>
</feature>
<organism evidence="11 12">
    <name type="scientific">Rhodoplanes azumiensis</name>
    <dbReference type="NCBI Taxonomy" id="1897628"/>
    <lineage>
        <taxon>Bacteria</taxon>
        <taxon>Pseudomonadati</taxon>
        <taxon>Pseudomonadota</taxon>
        <taxon>Alphaproteobacteria</taxon>
        <taxon>Hyphomicrobiales</taxon>
        <taxon>Nitrobacteraceae</taxon>
        <taxon>Rhodoplanes</taxon>
    </lineage>
</organism>
<dbReference type="EMBL" id="JBHUIW010000003">
    <property type="protein sequence ID" value="MFD2181335.1"/>
    <property type="molecule type" value="Genomic_DNA"/>
</dbReference>
<dbReference type="Proteomes" id="UP001597314">
    <property type="component" value="Unassembled WGS sequence"/>
</dbReference>
<keyword evidence="6" id="KW-0482">Metalloprotease</keyword>
<dbReference type="PANTHER" id="PTHR21666:SF288">
    <property type="entry name" value="CELL DIVISION PROTEIN YTFB"/>
    <property type="match status" value="1"/>
</dbReference>
<evidence type="ECO:0000313" key="11">
    <source>
        <dbReference type="EMBL" id="MFD2181335.1"/>
    </source>
</evidence>
<accession>A0ABW5AGU8</accession>
<comment type="caution">
    <text evidence="11">The sequence shown here is derived from an EMBL/GenBank/DDBJ whole genome shotgun (WGS) entry which is preliminary data.</text>
</comment>
<dbReference type="RefSeq" id="WP_378476722.1">
    <property type="nucleotide sequence ID" value="NZ_JBHUIW010000003.1"/>
</dbReference>
<feature type="compositionally biased region" description="Low complexity" evidence="7">
    <location>
        <begin position="10"/>
        <end position="38"/>
    </location>
</feature>
<evidence type="ECO:0000256" key="7">
    <source>
        <dbReference type="SAM" id="MobiDB-lite"/>
    </source>
</evidence>
<dbReference type="InterPro" id="IPR011055">
    <property type="entry name" value="Dup_hybrid_motif"/>
</dbReference>
<evidence type="ECO:0000259" key="10">
    <source>
        <dbReference type="Pfam" id="PF19353"/>
    </source>
</evidence>
<feature type="domain" description="DUF5930" evidence="10">
    <location>
        <begin position="57"/>
        <end position="147"/>
    </location>
</feature>